<dbReference type="PRINTS" id="PR00046">
    <property type="entry name" value="SIGMA70FCT"/>
</dbReference>
<dbReference type="InterPro" id="IPR050239">
    <property type="entry name" value="Sigma-70_RNA_pol_init_factors"/>
</dbReference>
<evidence type="ECO:0000259" key="5">
    <source>
        <dbReference type="PROSITE" id="PS00716"/>
    </source>
</evidence>
<keyword evidence="3" id="KW-0238">DNA-binding</keyword>
<dbReference type="RefSeq" id="WP_419191094.1">
    <property type="nucleotide sequence ID" value="NZ_CP036434.1"/>
</dbReference>
<feature type="domain" description="RNA polymerase sigma-70" evidence="5">
    <location>
        <begin position="348"/>
        <end position="374"/>
    </location>
</feature>
<evidence type="ECO:0000256" key="4">
    <source>
        <dbReference type="ARBA" id="ARBA00023163"/>
    </source>
</evidence>
<dbReference type="Pfam" id="PF04545">
    <property type="entry name" value="Sigma70_r4"/>
    <property type="match status" value="1"/>
</dbReference>
<sequence length="387" mass="44319">MTATRTLKTLSDLDLMLDRLADDPEGFAAKAKRRAQDWNRKEYDLELRDPSSWKNAASSARPDRDNRVASIEEQLRTEIDMITIMDREEEARHARRIEFARLRLEHSLNRHRLTEEEIAGKALYSPTTYRNVCEQNCELPAEVCRRWVELHHLRTELVERNLYLAVINVERYAHLGIARLDLIQEGSAALFRAVDGFDWRRGLLFRTYAVHWLNQAYRSYLYNNGQTVRVPVYLQKAMKHVRRAQNKLGPDASIAAIAEEADLGEHLVESALAASRSTMSIDSPFGTGDSTNNLAEVLGAADESGVYSVTMEDSTLEDGIHGAMDRLSERERFVIEMRFGINREREHTLSEVAKELGVSLERVRQIQVRAINKMKTPGLRKAIDPFL</sequence>
<dbReference type="InterPro" id="IPR013324">
    <property type="entry name" value="RNA_pol_sigma_r3/r4-like"/>
</dbReference>
<dbReference type="Proteomes" id="UP000320390">
    <property type="component" value="Chromosome"/>
</dbReference>
<keyword evidence="2" id="KW-0731">Sigma factor</keyword>
<protein>
    <submittedName>
        <fullName evidence="6">RNA polymerase sigma factor SigA</fullName>
    </submittedName>
</protein>
<dbReference type="PANTHER" id="PTHR30603">
    <property type="entry name" value="RNA POLYMERASE SIGMA FACTOR RPO"/>
    <property type="match status" value="1"/>
</dbReference>
<organism evidence="6 7">
    <name type="scientific">Saltatorellus ferox</name>
    <dbReference type="NCBI Taxonomy" id="2528018"/>
    <lineage>
        <taxon>Bacteria</taxon>
        <taxon>Pseudomonadati</taxon>
        <taxon>Planctomycetota</taxon>
        <taxon>Planctomycetia</taxon>
        <taxon>Planctomycetia incertae sedis</taxon>
        <taxon>Saltatorellus</taxon>
    </lineage>
</organism>
<dbReference type="SUPFAM" id="SSF88659">
    <property type="entry name" value="Sigma3 and sigma4 domains of RNA polymerase sigma factors"/>
    <property type="match status" value="2"/>
</dbReference>
<dbReference type="InterPro" id="IPR013325">
    <property type="entry name" value="RNA_pol_sigma_r2"/>
</dbReference>
<evidence type="ECO:0000313" key="6">
    <source>
        <dbReference type="EMBL" id="QDV06064.1"/>
    </source>
</evidence>
<dbReference type="EMBL" id="CP036434">
    <property type="protein sequence ID" value="QDV06064.1"/>
    <property type="molecule type" value="Genomic_DNA"/>
</dbReference>
<dbReference type="InterPro" id="IPR000943">
    <property type="entry name" value="RNA_pol_sigma70"/>
</dbReference>
<gene>
    <name evidence="6" type="primary">sigA_1</name>
    <name evidence="6" type="ORF">Poly30_15680</name>
</gene>
<dbReference type="GO" id="GO:0016987">
    <property type="term" value="F:sigma factor activity"/>
    <property type="evidence" value="ECO:0007669"/>
    <property type="project" value="UniProtKB-KW"/>
</dbReference>
<keyword evidence="1" id="KW-0805">Transcription regulation</keyword>
<dbReference type="SUPFAM" id="SSF88946">
    <property type="entry name" value="Sigma2 domain of RNA polymerase sigma factors"/>
    <property type="match status" value="1"/>
</dbReference>
<accession>A0A518EPQ1</accession>
<dbReference type="InterPro" id="IPR014284">
    <property type="entry name" value="RNA_pol_sigma-70_dom"/>
</dbReference>
<dbReference type="GO" id="GO:0003677">
    <property type="term" value="F:DNA binding"/>
    <property type="evidence" value="ECO:0007669"/>
    <property type="project" value="UniProtKB-KW"/>
</dbReference>
<reference evidence="6 7" key="1">
    <citation type="submission" date="2019-02" db="EMBL/GenBank/DDBJ databases">
        <title>Deep-cultivation of Planctomycetes and their phenomic and genomic characterization uncovers novel biology.</title>
        <authorList>
            <person name="Wiegand S."/>
            <person name="Jogler M."/>
            <person name="Boedeker C."/>
            <person name="Pinto D."/>
            <person name="Vollmers J."/>
            <person name="Rivas-Marin E."/>
            <person name="Kohn T."/>
            <person name="Peeters S.H."/>
            <person name="Heuer A."/>
            <person name="Rast P."/>
            <person name="Oberbeckmann S."/>
            <person name="Bunk B."/>
            <person name="Jeske O."/>
            <person name="Meyerdierks A."/>
            <person name="Storesund J.E."/>
            <person name="Kallscheuer N."/>
            <person name="Luecker S."/>
            <person name="Lage O.M."/>
            <person name="Pohl T."/>
            <person name="Merkel B.J."/>
            <person name="Hornburger P."/>
            <person name="Mueller R.-W."/>
            <person name="Bruemmer F."/>
            <person name="Labrenz M."/>
            <person name="Spormann A.M."/>
            <person name="Op den Camp H."/>
            <person name="Overmann J."/>
            <person name="Amann R."/>
            <person name="Jetten M.S.M."/>
            <person name="Mascher T."/>
            <person name="Medema M.H."/>
            <person name="Devos D.P."/>
            <person name="Kaster A.-K."/>
            <person name="Ovreas L."/>
            <person name="Rohde M."/>
            <person name="Galperin M.Y."/>
            <person name="Jogler C."/>
        </authorList>
    </citation>
    <scope>NUCLEOTIDE SEQUENCE [LARGE SCALE GENOMIC DNA]</scope>
    <source>
        <strain evidence="6 7">Poly30</strain>
    </source>
</reference>
<evidence type="ECO:0000256" key="2">
    <source>
        <dbReference type="ARBA" id="ARBA00023082"/>
    </source>
</evidence>
<dbReference type="Gene3D" id="1.20.140.160">
    <property type="match status" value="1"/>
</dbReference>
<dbReference type="PROSITE" id="PS00716">
    <property type="entry name" value="SIGMA70_2"/>
    <property type="match status" value="1"/>
</dbReference>
<dbReference type="NCBIfam" id="TIGR02937">
    <property type="entry name" value="sigma70-ECF"/>
    <property type="match status" value="1"/>
</dbReference>
<dbReference type="PANTHER" id="PTHR30603:SF47">
    <property type="entry name" value="RNA POLYMERASE SIGMA FACTOR SIGD, CHLOROPLASTIC"/>
    <property type="match status" value="1"/>
</dbReference>
<dbReference type="Pfam" id="PF04542">
    <property type="entry name" value="Sigma70_r2"/>
    <property type="match status" value="1"/>
</dbReference>
<evidence type="ECO:0000313" key="7">
    <source>
        <dbReference type="Proteomes" id="UP000320390"/>
    </source>
</evidence>
<dbReference type="AlphaFoldDB" id="A0A518EPQ1"/>
<keyword evidence="7" id="KW-1185">Reference proteome</keyword>
<evidence type="ECO:0000256" key="3">
    <source>
        <dbReference type="ARBA" id="ARBA00023125"/>
    </source>
</evidence>
<proteinExistence type="predicted"/>
<dbReference type="GO" id="GO:0006352">
    <property type="term" value="P:DNA-templated transcription initiation"/>
    <property type="evidence" value="ECO:0007669"/>
    <property type="project" value="InterPro"/>
</dbReference>
<dbReference type="InterPro" id="IPR007630">
    <property type="entry name" value="RNA_pol_sigma70_r4"/>
</dbReference>
<name>A0A518EPQ1_9BACT</name>
<dbReference type="CDD" id="cd06171">
    <property type="entry name" value="Sigma70_r4"/>
    <property type="match status" value="1"/>
</dbReference>
<dbReference type="Gene3D" id="1.20.120.1810">
    <property type="match status" value="1"/>
</dbReference>
<dbReference type="InterPro" id="IPR007627">
    <property type="entry name" value="RNA_pol_sigma70_r2"/>
</dbReference>
<keyword evidence="4" id="KW-0804">Transcription</keyword>
<evidence type="ECO:0000256" key="1">
    <source>
        <dbReference type="ARBA" id="ARBA00023015"/>
    </source>
</evidence>